<feature type="compositionally biased region" description="Polar residues" evidence="2">
    <location>
        <begin position="55"/>
        <end position="76"/>
    </location>
</feature>
<dbReference type="PANTHER" id="PTHR47942:SF63">
    <property type="entry name" value="PENTATRICOPEPTIDE REPEAT-CONTAINING PROTEIN"/>
    <property type="match status" value="1"/>
</dbReference>
<dbReference type="EMBL" id="ML179250">
    <property type="protein sequence ID" value="THU93411.1"/>
    <property type="molecule type" value="Genomic_DNA"/>
</dbReference>
<accession>A0A4S8LVL9</accession>
<feature type="compositionally biased region" description="Polar residues" evidence="2">
    <location>
        <begin position="573"/>
        <end position="583"/>
    </location>
</feature>
<evidence type="ECO:0008006" key="5">
    <source>
        <dbReference type="Google" id="ProtNLM"/>
    </source>
</evidence>
<dbReference type="PANTHER" id="PTHR47942">
    <property type="entry name" value="TETRATRICOPEPTIDE REPEAT (TPR)-LIKE SUPERFAMILY PROTEIN-RELATED"/>
    <property type="match status" value="1"/>
</dbReference>
<dbReference type="AlphaFoldDB" id="A0A4S8LVL9"/>
<evidence type="ECO:0000313" key="3">
    <source>
        <dbReference type="EMBL" id="THU93411.1"/>
    </source>
</evidence>
<protein>
    <recommendedName>
        <fullName evidence="5">Pentacotripeptide-repeat region of PRORP domain-containing protein</fullName>
    </recommendedName>
</protein>
<proteinExistence type="predicted"/>
<feature type="region of interest" description="Disordered" evidence="2">
    <location>
        <begin position="551"/>
        <end position="583"/>
    </location>
</feature>
<feature type="region of interest" description="Disordered" evidence="2">
    <location>
        <begin position="53"/>
        <end position="88"/>
    </location>
</feature>
<reference evidence="3 4" key="1">
    <citation type="journal article" date="2019" name="Nat. Ecol. Evol.">
        <title>Megaphylogeny resolves global patterns of mushroom evolution.</title>
        <authorList>
            <person name="Varga T."/>
            <person name="Krizsan K."/>
            <person name="Foldi C."/>
            <person name="Dima B."/>
            <person name="Sanchez-Garcia M."/>
            <person name="Sanchez-Ramirez S."/>
            <person name="Szollosi G.J."/>
            <person name="Szarkandi J.G."/>
            <person name="Papp V."/>
            <person name="Albert L."/>
            <person name="Andreopoulos W."/>
            <person name="Angelini C."/>
            <person name="Antonin V."/>
            <person name="Barry K.W."/>
            <person name="Bougher N.L."/>
            <person name="Buchanan P."/>
            <person name="Buyck B."/>
            <person name="Bense V."/>
            <person name="Catcheside P."/>
            <person name="Chovatia M."/>
            <person name="Cooper J."/>
            <person name="Damon W."/>
            <person name="Desjardin D."/>
            <person name="Finy P."/>
            <person name="Geml J."/>
            <person name="Haridas S."/>
            <person name="Hughes K."/>
            <person name="Justo A."/>
            <person name="Karasinski D."/>
            <person name="Kautmanova I."/>
            <person name="Kiss B."/>
            <person name="Kocsube S."/>
            <person name="Kotiranta H."/>
            <person name="LaButti K.M."/>
            <person name="Lechner B.E."/>
            <person name="Liimatainen K."/>
            <person name="Lipzen A."/>
            <person name="Lukacs Z."/>
            <person name="Mihaltcheva S."/>
            <person name="Morgado L.N."/>
            <person name="Niskanen T."/>
            <person name="Noordeloos M.E."/>
            <person name="Ohm R.A."/>
            <person name="Ortiz-Santana B."/>
            <person name="Ovrebo C."/>
            <person name="Racz N."/>
            <person name="Riley R."/>
            <person name="Savchenko A."/>
            <person name="Shiryaev A."/>
            <person name="Soop K."/>
            <person name="Spirin V."/>
            <person name="Szebenyi C."/>
            <person name="Tomsovsky M."/>
            <person name="Tulloss R.E."/>
            <person name="Uehling J."/>
            <person name="Grigoriev I.V."/>
            <person name="Vagvolgyi C."/>
            <person name="Papp T."/>
            <person name="Martin F.M."/>
            <person name="Miettinen O."/>
            <person name="Hibbett D.S."/>
            <person name="Nagy L.G."/>
        </authorList>
    </citation>
    <scope>NUCLEOTIDE SEQUENCE [LARGE SCALE GENOMIC DNA]</scope>
    <source>
        <strain evidence="3 4">CBS 962.96</strain>
    </source>
</reference>
<keyword evidence="1" id="KW-0677">Repeat</keyword>
<keyword evidence="4" id="KW-1185">Reference proteome</keyword>
<evidence type="ECO:0000256" key="2">
    <source>
        <dbReference type="SAM" id="MobiDB-lite"/>
    </source>
</evidence>
<dbReference type="InterPro" id="IPR051222">
    <property type="entry name" value="PPR/CCM1_RNA-binding"/>
</dbReference>
<sequence>MLPPSLIDLTLARLSPPRHLVNPQLCLRFGNARYLQQAALAFKEPASDLPATYPLSGSGSSKYQITSKQSETSGRNLSVRPRNPSREVTSKLAQRVQALEKAAGIEESAFEGPTFSEEDLSMFYEEVLEHRSMMEDPVEIHQPETMALQDPEAQLREDFSIIDALHHRLEIGHATRNDIGSTTLAESLRQHTGTTVLAESFQAESIPDGLTPTYRRVLKEIQAIFGQLESLQAPIDVPTGLLSYREWEAIYRTCIYAGDGEAAETTLHLMKLNKVEVTEDHVNDVLAMYAESGNALAADRCLSRFVEGSPNETQRHLHIKAHLNACPPSSGTIPESALSTLHLYEQRSIPPAQKTYSKVISHLFSVPSSTSQAQAWDLFSHMRYVAHPNPDPILYTSMIRACASPYHITRTSEPERALDLWYEMTVEKNIPPNTGSYNAIILACARSGRKQYVSEAFRLAKEMLDSHRDAYGRPAFAPDRKTFIALLEGAKRIGDLARVRWMLVEMVSGKSRDVDVDEEAMLNVFHAYATYKPPFKRGLTRVVQEEEVNISGASETDPAIDMEQSSSEKDLTVPTNRTFSHIPPQSSTEVLHEVDTLFYRILEDTGKLPPSPDSDAVFPSEISFENVQPTTRLVNSYMSVHYKHGSFESSKNLFFKAFEEAGVERDARTYLEGMQNCAMSKKNEREVALKFADELYAGWTKIEEKNKGKLSARTVERLHVAYIKTLALTDNLDRAMSHLRHFVSAYPPSSIRDPAAYTKSPLRATQTRLVGARPLVRLSTPIDVPDDLIPPLLTFADLRAVHQRLVIAGNRAKDIAYITYVCKAYEWALRVRRDERMKAKPPKESVGIVAADEQNLAEEDEE</sequence>
<feature type="region of interest" description="Disordered" evidence="2">
    <location>
        <begin position="839"/>
        <end position="862"/>
    </location>
</feature>
<evidence type="ECO:0000256" key="1">
    <source>
        <dbReference type="ARBA" id="ARBA00022737"/>
    </source>
</evidence>
<dbReference type="InterPro" id="IPR011990">
    <property type="entry name" value="TPR-like_helical_dom_sf"/>
</dbReference>
<dbReference type="OrthoDB" id="5588846at2759"/>
<name>A0A4S8LVL9_DENBC</name>
<dbReference type="Gene3D" id="1.25.40.10">
    <property type="entry name" value="Tetratricopeptide repeat domain"/>
    <property type="match status" value="1"/>
</dbReference>
<dbReference type="Proteomes" id="UP000297245">
    <property type="component" value="Unassembled WGS sequence"/>
</dbReference>
<organism evidence="3 4">
    <name type="scientific">Dendrothele bispora (strain CBS 962.96)</name>
    <dbReference type="NCBI Taxonomy" id="1314807"/>
    <lineage>
        <taxon>Eukaryota</taxon>
        <taxon>Fungi</taxon>
        <taxon>Dikarya</taxon>
        <taxon>Basidiomycota</taxon>
        <taxon>Agaricomycotina</taxon>
        <taxon>Agaricomycetes</taxon>
        <taxon>Agaricomycetidae</taxon>
        <taxon>Agaricales</taxon>
        <taxon>Agaricales incertae sedis</taxon>
        <taxon>Dendrothele</taxon>
    </lineage>
</organism>
<evidence type="ECO:0000313" key="4">
    <source>
        <dbReference type="Proteomes" id="UP000297245"/>
    </source>
</evidence>
<gene>
    <name evidence="3" type="ORF">K435DRAFT_725478</name>
</gene>